<dbReference type="AlphaFoldDB" id="A0A7T0G4T3"/>
<evidence type="ECO:0000313" key="9">
    <source>
        <dbReference type="EMBL" id="QPJ66646.1"/>
    </source>
</evidence>
<dbReference type="InterPro" id="IPR006674">
    <property type="entry name" value="HD_domain"/>
</dbReference>
<evidence type="ECO:0000256" key="7">
    <source>
        <dbReference type="SAM" id="Coils"/>
    </source>
</evidence>
<dbReference type="HAMAP" id="MF_00335">
    <property type="entry name" value="RNase_Y"/>
    <property type="match status" value="1"/>
</dbReference>
<keyword evidence="2 5" id="KW-0255">Endonuclease</keyword>
<gene>
    <name evidence="5 9" type="primary">rny</name>
    <name evidence="9" type="ORF">G3M78_15040</name>
</gene>
<dbReference type="SMART" id="SM00471">
    <property type="entry name" value="HDc"/>
    <property type="match status" value="1"/>
</dbReference>
<keyword evidence="5" id="KW-0472">Membrane</keyword>
<feature type="coiled-coil region" evidence="7">
    <location>
        <begin position="67"/>
        <end position="204"/>
    </location>
</feature>
<dbReference type="KEGG" id="nva:G3M78_15040"/>
<evidence type="ECO:0000256" key="2">
    <source>
        <dbReference type="ARBA" id="ARBA00022759"/>
    </source>
</evidence>
<evidence type="ECO:0000256" key="3">
    <source>
        <dbReference type="ARBA" id="ARBA00022801"/>
    </source>
</evidence>
<dbReference type="GO" id="GO:0005886">
    <property type="term" value="C:plasma membrane"/>
    <property type="evidence" value="ECO:0007669"/>
    <property type="project" value="UniProtKB-SubCell"/>
</dbReference>
<evidence type="ECO:0000256" key="6">
    <source>
        <dbReference type="NCBIfam" id="TIGR03319"/>
    </source>
</evidence>
<dbReference type="GO" id="GO:0016787">
    <property type="term" value="F:hydrolase activity"/>
    <property type="evidence" value="ECO:0007669"/>
    <property type="project" value="UniProtKB-KW"/>
</dbReference>
<evidence type="ECO:0000313" key="10">
    <source>
        <dbReference type="Proteomes" id="UP000594464"/>
    </source>
</evidence>
<protein>
    <recommendedName>
        <fullName evidence="5 6">Ribonuclease Y</fullName>
        <shortName evidence="5">RNase Y</shortName>
        <ecNumber evidence="5 6">3.1.-.-</ecNumber>
    </recommendedName>
</protein>
<keyword evidence="1 5" id="KW-0540">Nuclease</keyword>
<dbReference type="InterPro" id="IPR003607">
    <property type="entry name" value="HD/PDEase_dom"/>
</dbReference>
<dbReference type="PANTHER" id="PTHR12826">
    <property type="entry name" value="RIBONUCLEASE Y"/>
    <property type="match status" value="1"/>
</dbReference>
<evidence type="ECO:0000256" key="5">
    <source>
        <dbReference type="HAMAP-Rule" id="MF_00335"/>
    </source>
</evidence>
<dbReference type="EMBL" id="CP048620">
    <property type="protein sequence ID" value="QPJ66646.1"/>
    <property type="molecule type" value="Genomic_DNA"/>
</dbReference>
<dbReference type="Pfam" id="PF00013">
    <property type="entry name" value="KH_1"/>
    <property type="match status" value="1"/>
</dbReference>
<dbReference type="InterPro" id="IPR036612">
    <property type="entry name" value="KH_dom_type_1_sf"/>
</dbReference>
<comment type="similarity">
    <text evidence="5">Belongs to the RNase Y family.</text>
</comment>
<dbReference type="InterPro" id="IPR006675">
    <property type="entry name" value="HDIG_dom"/>
</dbReference>
<dbReference type="Proteomes" id="UP000594464">
    <property type="component" value="Chromosome"/>
</dbReference>
<dbReference type="PANTHER" id="PTHR12826:SF15">
    <property type="entry name" value="RIBONUCLEASE Y"/>
    <property type="match status" value="1"/>
</dbReference>
<dbReference type="InterPro" id="IPR004088">
    <property type="entry name" value="KH_dom_type_1"/>
</dbReference>
<dbReference type="GO" id="GO:0003723">
    <property type="term" value="F:RNA binding"/>
    <property type="evidence" value="ECO:0007669"/>
    <property type="project" value="UniProtKB-UniRule"/>
</dbReference>
<dbReference type="EC" id="3.1.-.-" evidence="5 6"/>
<proteinExistence type="inferred from homology"/>
<comment type="subcellular location">
    <subcellularLocation>
        <location evidence="5">Cell membrane</location>
        <topology evidence="5">Single-pass membrane protein</topology>
    </subcellularLocation>
</comment>
<dbReference type="NCBIfam" id="TIGR03319">
    <property type="entry name" value="RNase_Y"/>
    <property type="match status" value="1"/>
</dbReference>
<dbReference type="InterPro" id="IPR004087">
    <property type="entry name" value="KH_dom"/>
</dbReference>
<dbReference type="PROSITE" id="PS51831">
    <property type="entry name" value="HD"/>
    <property type="match status" value="1"/>
</dbReference>
<dbReference type="SUPFAM" id="SSF54791">
    <property type="entry name" value="Eukaryotic type KH-domain (KH-domain type I)"/>
    <property type="match status" value="1"/>
</dbReference>
<keyword evidence="5" id="KW-1003">Cell membrane</keyword>
<dbReference type="SUPFAM" id="SSF109604">
    <property type="entry name" value="HD-domain/PDEase-like"/>
    <property type="match status" value="1"/>
</dbReference>
<evidence type="ECO:0000256" key="1">
    <source>
        <dbReference type="ARBA" id="ARBA00022722"/>
    </source>
</evidence>
<dbReference type="Pfam" id="PF01966">
    <property type="entry name" value="HD"/>
    <property type="match status" value="1"/>
</dbReference>
<dbReference type="SMART" id="SM00322">
    <property type="entry name" value="KH"/>
    <property type="match status" value="1"/>
</dbReference>
<feature type="domain" description="HD" evidence="8">
    <location>
        <begin position="344"/>
        <end position="437"/>
    </location>
</feature>
<dbReference type="NCBIfam" id="TIGR00277">
    <property type="entry name" value="HDIG"/>
    <property type="match status" value="1"/>
</dbReference>
<dbReference type="CDD" id="cd00077">
    <property type="entry name" value="HDc"/>
    <property type="match status" value="1"/>
</dbReference>
<dbReference type="Gene3D" id="3.30.1370.10">
    <property type="entry name" value="K Homology domain, type 1"/>
    <property type="match status" value="1"/>
</dbReference>
<sequence>MHLFTTIHVNLSTLLIGMFFALVGGYAIGYILRKMLVESKIKNSEEQGRKIIMEAEREAENRSKTAAIEAREKRLAAKAEMENELKQKREEIRDLENEFRKKEDGLRASVQKTTELEKVYKEKLQRLEGEEKRLVEEKQRYLDLAEEEIRRLETISSITAEQAREEIRRKVVDEARLEAAKEVKKIEEKARRGAEDEARRLITESIQRLASDHVAETSVAVVELPNDDIKGRIIGREGRNIRALEQATGMDLIIDDTPGAVVLSGFNPVRREIARRALEKLTQDGRIHPGRIEEVVNKCKKEVNQQILEAGEQAVIDLELDNIHPDMVKLLGRLKYRTSYTQNVLEHVKEVAWICGGIAAELGLDVKLAKRAGLLHDIGKAVDQQEDGTHTQLGIEIARRYNEHEYVINSIASHHEDEEPTSLYAVLVSAGDTISASRPGARREMLETYVKRMSKLEEIGDSFKGVEKTYAIQAGREVRIIVLPDGVDDTGADMLAKDVARRIEKEVTYPGEIKVTVVRETRYSQVAR</sequence>
<name>A0A7T0G4T3_9BACT</name>
<keyword evidence="7" id="KW-0175">Coiled coil</keyword>
<keyword evidence="4 5" id="KW-0694">RNA-binding</keyword>
<dbReference type="InterPro" id="IPR017705">
    <property type="entry name" value="Ribonuclease_Y"/>
</dbReference>
<keyword evidence="5" id="KW-0812">Transmembrane</keyword>
<comment type="function">
    <text evidence="5">Endoribonuclease that initiates mRNA decay.</text>
</comment>
<dbReference type="GO" id="GO:0004521">
    <property type="term" value="F:RNA endonuclease activity"/>
    <property type="evidence" value="ECO:0007669"/>
    <property type="project" value="UniProtKB-UniRule"/>
</dbReference>
<dbReference type="Pfam" id="PF12072">
    <property type="entry name" value="RNase_Y_N"/>
    <property type="match status" value="1"/>
</dbReference>
<keyword evidence="3 5" id="KW-0378">Hydrolase</keyword>
<feature type="transmembrane region" description="Helical" evidence="5">
    <location>
        <begin position="12"/>
        <end position="32"/>
    </location>
</feature>
<keyword evidence="5" id="KW-1133">Transmembrane helix</keyword>
<evidence type="ECO:0000256" key="4">
    <source>
        <dbReference type="ARBA" id="ARBA00022884"/>
    </source>
</evidence>
<dbReference type="PROSITE" id="PS50084">
    <property type="entry name" value="KH_TYPE_1"/>
    <property type="match status" value="1"/>
</dbReference>
<accession>A0A7T0G4T3</accession>
<dbReference type="GO" id="GO:0006402">
    <property type="term" value="P:mRNA catabolic process"/>
    <property type="evidence" value="ECO:0007669"/>
    <property type="project" value="UniProtKB-UniRule"/>
</dbReference>
<evidence type="ECO:0000259" key="8">
    <source>
        <dbReference type="PROSITE" id="PS51831"/>
    </source>
</evidence>
<dbReference type="InterPro" id="IPR022711">
    <property type="entry name" value="RNase_Y_N"/>
</dbReference>
<dbReference type="CDD" id="cd22431">
    <property type="entry name" value="KH-I_RNaseY"/>
    <property type="match status" value="1"/>
</dbReference>
<organism evidence="9 10">
    <name type="scientific">Candidatus Nitrohelix vancouverensis</name>
    <dbReference type="NCBI Taxonomy" id="2705534"/>
    <lineage>
        <taxon>Bacteria</taxon>
        <taxon>Pseudomonadati</taxon>
        <taxon>Nitrospinota/Tectimicrobiota group</taxon>
        <taxon>Nitrospinota</taxon>
        <taxon>Nitrospinia</taxon>
        <taxon>Nitrospinales</taxon>
        <taxon>Nitrospinaceae</taxon>
        <taxon>Candidatus Nitrohelix</taxon>
    </lineage>
</organism>
<dbReference type="Gene3D" id="1.10.3210.10">
    <property type="entry name" value="Hypothetical protein af1432"/>
    <property type="match status" value="1"/>
</dbReference>
<reference evidence="10" key="1">
    <citation type="submission" date="2020-02" db="EMBL/GenBank/DDBJ databases">
        <title>Genomic and physiological characterization of two novel Nitrospinaceae genera.</title>
        <authorList>
            <person name="Mueller A.J."/>
            <person name="Jung M.-Y."/>
            <person name="Strachan C.R."/>
            <person name="Herbold C.W."/>
            <person name="Kirkegaard R.H."/>
            <person name="Daims H."/>
        </authorList>
    </citation>
    <scope>NUCLEOTIDE SEQUENCE [LARGE SCALE GENOMIC DNA]</scope>
</reference>